<evidence type="ECO:0000313" key="9">
    <source>
        <dbReference type="Proteomes" id="UP000663873"/>
    </source>
</evidence>
<dbReference type="EMBL" id="CAJOBP010005789">
    <property type="protein sequence ID" value="CAF4478022.1"/>
    <property type="molecule type" value="Genomic_DNA"/>
</dbReference>
<organism evidence="8 9">
    <name type="scientific">Rotaria socialis</name>
    <dbReference type="NCBI Taxonomy" id="392032"/>
    <lineage>
        <taxon>Eukaryota</taxon>
        <taxon>Metazoa</taxon>
        <taxon>Spiralia</taxon>
        <taxon>Gnathifera</taxon>
        <taxon>Rotifera</taxon>
        <taxon>Eurotatoria</taxon>
        <taxon>Bdelloidea</taxon>
        <taxon>Philodinida</taxon>
        <taxon>Philodinidae</taxon>
        <taxon>Rotaria</taxon>
    </lineage>
</organism>
<dbReference type="GO" id="GO:0004435">
    <property type="term" value="F:phosphatidylinositol-4,5-bisphosphate phospholipase C activity"/>
    <property type="evidence" value="ECO:0007669"/>
    <property type="project" value="UniProtKB-EC"/>
</dbReference>
<sequence length="379" mass="42575">MIRFHFSYLLKPDFMRRPDRTFDPYAESPVDGVIAAFCSVRVISGQFLSDKKIGTYVEVDMFGLPADTIRKEYRTKTIPANGLNPRYDETVFEFRKIVLPDLAILRIAVYEETGKLIGQRVLPLDGLQAGYRHISLRTEGNFPLSLPTVFCEIILKSYVPDGLTDFVDQLNQPLLIKKTEELLNSITNTSSDGTLTTSTSSLRRNRILIDTASAPNPSLDAKLTTTAASNTSVNTVSTSDGINSAASIKYKVPIEIIVPITLEYLYEQRSYSKLKHKQDKELTLVKKKHAKEQAVLGEQQSKIMSKAKSDTEKATRSPMIQVGSQRRNLSNGGNSTEGKTDTKIMDLISEQNVEWTSLVQRQITEMNTLRRQHTKEQCS</sequence>
<protein>
    <recommendedName>
        <fullName evidence="1">phosphoinositide phospholipase C</fullName>
        <ecNumber evidence="1">3.1.4.11</ecNumber>
    </recommendedName>
</protein>
<dbReference type="GO" id="GO:0048015">
    <property type="term" value="P:phosphatidylinositol-mediated signaling"/>
    <property type="evidence" value="ECO:0007669"/>
    <property type="project" value="TreeGrafter"/>
</dbReference>
<dbReference type="InterPro" id="IPR042531">
    <property type="entry name" value="PLC-beta_C_sf"/>
</dbReference>
<keyword evidence="9" id="KW-1185">Reference proteome</keyword>
<dbReference type="AlphaFoldDB" id="A0A820U9F3"/>
<keyword evidence="5" id="KW-0807">Transducer</keyword>
<dbReference type="PROSITE" id="PS50004">
    <property type="entry name" value="C2"/>
    <property type="match status" value="1"/>
</dbReference>
<evidence type="ECO:0000256" key="2">
    <source>
        <dbReference type="ARBA" id="ARBA00022801"/>
    </source>
</evidence>
<reference evidence="8" key="1">
    <citation type="submission" date="2021-02" db="EMBL/GenBank/DDBJ databases">
        <authorList>
            <person name="Nowell W R."/>
        </authorList>
    </citation>
    <scope>NUCLEOTIDE SEQUENCE</scope>
</reference>
<dbReference type="GO" id="GO:0016042">
    <property type="term" value="P:lipid catabolic process"/>
    <property type="evidence" value="ECO:0007669"/>
    <property type="project" value="UniProtKB-KW"/>
</dbReference>
<keyword evidence="3" id="KW-0442">Lipid degradation</keyword>
<evidence type="ECO:0000256" key="4">
    <source>
        <dbReference type="ARBA" id="ARBA00023098"/>
    </source>
</evidence>
<dbReference type="Pfam" id="PF00168">
    <property type="entry name" value="C2"/>
    <property type="match status" value="1"/>
</dbReference>
<dbReference type="PANTHER" id="PTHR10336">
    <property type="entry name" value="PHOSPHOINOSITIDE-SPECIFIC PHOSPHOLIPASE C FAMILY PROTEIN"/>
    <property type="match status" value="1"/>
</dbReference>
<dbReference type="FunFam" id="2.60.40.150:FF:000008">
    <property type="entry name" value="1-phosphatidylinositol 4,5-bisphosphate phosphodiesterase"/>
    <property type="match status" value="1"/>
</dbReference>
<gene>
    <name evidence="8" type="ORF">UJA718_LOCUS24706</name>
</gene>
<dbReference type="Proteomes" id="UP000663873">
    <property type="component" value="Unassembled WGS sequence"/>
</dbReference>
<proteinExistence type="predicted"/>
<dbReference type="CDD" id="cd00275">
    <property type="entry name" value="C2_PLC_like"/>
    <property type="match status" value="1"/>
</dbReference>
<dbReference type="InterPro" id="IPR001192">
    <property type="entry name" value="PI-PLC_fam"/>
</dbReference>
<feature type="domain" description="C2" evidence="7">
    <location>
        <begin position="16"/>
        <end position="144"/>
    </location>
</feature>
<dbReference type="SMART" id="SM00239">
    <property type="entry name" value="C2"/>
    <property type="match status" value="1"/>
</dbReference>
<dbReference type="Gene3D" id="2.60.40.150">
    <property type="entry name" value="C2 domain"/>
    <property type="match status" value="1"/>
</dbReference>
<dbReference type="GO" id="GO:0051209">
    <property type="term" value="P:release of sequestered calcium ion into cytosol"/>
    <property type="evidence" value="ECO:0007669"/>
    <property type="project" value="TreeGrafter"/>
</dbReference>
<dbReference type="SUPFAM" id="SSF49562">
    <property type="entry name" value="C2 domain (Calcium/lipid-binding domain, CaLB)"/>
    <property type="match status" value="1"/>
</dbReference>
<dbReference type="InterPro" id="IPR000008">
    <property type="entry name" value="C2_dom"/>
</dbReference>
<dbReference type="Gene3D" id="1.20.1230.10">
    <property type="entry name" value="Phospholipase C beta, distal C-terminal domain"/>
    <property type="match status" value="1"/>
</dbReference>
<evidence type="ECO:0000256" key="6">
    <source>
        <dbReference type="SAM" id="MobiDB-lite"/>
    </source>
</evidence>
<name>A0A820U9F3_9BILA</name>
<dbReference type="PANTHER" id="PTHR10336:SF36">
    <property type="entry name" value="1-PHOSPHATIDYLINOSITOL 4,5-BISPHOSPHATE PHOSPHODIESTERASE BETA-4"/>
    <property type="match status" value="1"/>
</dbReference>
<dbReference type="SUPFAM" id="SSF69989">
    <property type="entry name" value="C-terminal domain of PLC-beta"/>
    <property type="match status" value="1"/>
</dbReference>
<dbReference type="GO" id="GO:0046488">
    <property type="term" value="P:phosphatidylinositol metabolic process"/>
    <property type="evidence" value="ECO:0007669"/>
    <property type="project" value="TreeGrafter"/>
</dbReference>
<accession>A0A820U9F3</accession>
<evidence type="ECO:0000259" key="7">
    <source>
        <dbReference type="PROSITE" id="PS50004"/>
    </source>
</evidence>
<dbReference type="InterPro" id="IPR035892">
    <property type="entry name" value="C2_domain_sf"/>
</dbReference>
<feature type="region of interest" description="Disordered" evidence="6">
    <location>
        <begin position="295"/>
        <end position="340"/>
    </location>
</feature>
<evidence type="ECO:0000256" key="5">
    <source>
        <dbReference type="ARBA" id="ARBA00023224"/>
    </source>
</evidence>
<evidence type="ECO:0000313" key="8">
    <source>
        <dbReference type="EMBL" id="CAF4478022.1"/>
    </source>
</evidence>
<evidence type="ECO:0000256" key="3">
    <source>
        <dbReference type="ARBA" id="ARBA00022963"/>
    </source>
</evidence>
<evidence type="ECO:0000256" key="1">
    <source>
        <dbReference type="ARBA" id="ARBA00012368"/>
    </source>
</evidence>
<keyword evidence="4" id="KW-0443">Lipid metabolism</keyword>
<keyword evidence="2" id="KW-0378">Hydrolase</keyword>
<dbReference type="EC" id="3.1.4.11" evidence="1"/>
<comment type="caution">
    <text evidence="8">The sequence shown here is derived from an EMBL/GenBank/DDBJ whole genome shotgun (WGS) entry which is preliminary data.</text>
</comment>
<feature type="compositionally biased region" description="Polar residues" evidence="6">
    <location>
        <begin position="322"/>
        <end position="337"/>
    </location>
</feature>